<dbReference type="PANTHER" id="PTHR30472:SF27">
    <property type="entry name" value="PETROBACTIN IMPORT SYSTEM PERMEASE PROTEIN YCLN"/>
    <property type="match status" value="1"/>
</dbReference>
<feature type="transmembrane region" description="Helical" evidence="10">
    <location>
        <begin position="181"/>
        <end position="201"/>
    </location>
</feature>
<gene>
    <name evidence="11" type="ORF">SAMN05216378_4113</name>
</gene>
<evidence type="ECO:0000256" key="5">
    <source>
        <dbReference type="ARBA" id="ARBA00022496"/>
    </source>
</evidence>
<dbReference type="PANTHER" id="PTHR30472">
    <property type="entry name" value="FERRIC ENTEROBACTIN TRANSPORT SYSTEM PERMEASE PROTEIN"/>
    <property type="match status" value="1"/>
</dbReference>
<evidence type="ECO:0000256" key="10">
    <source>
        <dbReference type="SAM" id="Phobius"/>
    </source>
</evidence>
<name>A0A1I2DHI5_9BACL</name>
<proteinExistence type="inferred from homology"/>
<evidence type="ECO:0000256" key="6">
    <source>
        <dbReference type="ARBA" id="ARBA00022692"/>
    </source>
</evidence>
<keyword evidence="3" id="KW-0813">Transport</keyword>
<dbReference type="RefSeq" id="WP_091188294.1">
    <property type="nucleotide sequence ID" value="NZ_FOMT01000004.1"/>
</dbReference>
<keyword evidence="4" id="KW-1003">Cell membrane</keyword>
<evidence type="ECO:0000256" key="2">
    <source>
        <dbReference type="ARBA" id="ARBA00007935"/>
    </source>
</evidence>
<dbReference type="Pfam" id="PF01032">
    <property type="entry name" value="FecCD"/>
    <property type="match status" value="1"/>
</dbReference>
<keyword evidence="5" id="KW-0410">Iron transport</keyword>
<feature type="transmembrane region" description="Helical" evidence="10">
    <location>
        <begin position="268"/>
        <end position="286"/>
    </location>
</feature>
<sequence>MKLRYLFPVLLILSFTSLFVGVSDIRPWELFQLTEDQAEIMRISRIPRLISIIIAGVGMSVIGLIMQQLTRNKFVSPTTAGTTDSASLGVLMAMIIIPGASPLVKIVIAFAFAMAGTLVMIRIMERLRYRDPILVALVGLMFGSIVGSATTFLALKYNLMQSVGSWLNGDFSSILKGRYEMLYISIPLILLAYLFADRFTIAGMGESFAVNLGLNYRQVMRIGLAIVALVSAVILLTVGSLPFLGLIIPNLVSLYKGDHLRSSLAHTALLGAIFVLGCDILGRIVIYPFEVPIGLVVGVLGSGIFLYLLLRRRAAHD</sequence>
<dbReference type="EMBL" id="FOMT01000004">
    <property type="protein sequence ID" value="SFE79918.1"/>
    <property type="molecule type" value="Genomic_DNA"/>
</dbReference>
<dbReference type="AlphaFoldDB" id="A0A1I2DHI5"/>
<evidence type="ECO:0000256" key="9">
    <source>
        <dbReference type="ARBA" id="ARBA00023136"/>
    </source>
</evidence>
<dbReference type="GO" id="GO:0022857">
    <property type="term" value="F:transmembrane transporter activity"/>
    <property type="evidence" value="ECO:0007669"/>
    <property type="project" value="InterPro"/>
</dbReference>
<dbReference type="Gene3D" id="1.10.3470.10">
    <property type="entry name" value="ABC transporter involved in vitamin B12 uptake, BtuC"/>
    <property type="match status" value="1"/>
</dbReference>
<reference evidence="12" key="1">
    <citation type="submission" date="2016-10" db="EMBL/GenBank/DDBJ databases">
        <authorList>
            <person name="Varghese N."/>
            <person name="Submissions S."/>
        </authorList>
    </citation>
    <scope>NUCLEOTIDE SEQUENCE [LARGE SCALE GENOMIC DNA]</scope>
    <source>
        <strain evidence="12">CGMCC 1.10784</strain>
    </source>
</reference>
<evidence type="ECO:0000256" key="8">
    <source>
        <dbReference type="ARBA" id="ARBA00023004"/>
    </source>
</evidence>
<dbReference type="FunFam" id="1.10.3470.10:FF:000004">
    <property type="entry name" value="Iron compound ABC transporter, permease"/>
    <property type="match status" value="1"/>
</dbReference>
<evidence type="ECO:0000256" key="3">
    <source>
        <dbReference type="ARBA" id="ARBA00022448"/>
    </source>
</evidence>
<dbReference type="CDD" id="cd06550">
    <property type="entry name" value="TM_ABC_iron-siderophores_like"/>
    <property type="match status" value="1"/>
</dbReference>
<evidence type="ECO:0000256" key="1">
    <source>
        <dbReference type="ARBA" id="ARBA00004651"/>
    </source>
</evidence>
<comment type="subcellular location">
    <subcellularLocation>
        <location evidence="1">Cell membrane</location>
        <topology evidence="1">Multi-pass membrane protein</topology>
    </subcellularLocation>
</comment>
<evidence type="ECO:0000313" key="11">
    <source>
        <dbReference type="EMBL" id="SFE79918.1"/>
    </source>
</evidence>
<comment type="similarity">
    <text evidence="2">Belongs to the binding-protein-dependent transport system permease family. FecCD subfamily.</text>
</comment>
<evidence type="ECO:0000313" key="12">
    <source>
        <dbReference type="Proteomes" id="UP000198855"/>
    </source>
</evidence>
<accession>A0A1I2DHI5</accession>
<dbReference type="SUPFAM" id="SSF81345">
    <property type="entry name" value="ABC transporter involved in vitamin B12 uptake, BtuC"/>
    <property type="match status" value="1"/>
</dbReference>
<feature type="transmembrane region" description="Helical" evidence="10">
    <location>
        <begin position="45"/>
        <end position="66"/>
    </location>
</feature>
<feature type="transmembrane region" description="Helical" evidence="10">
    <location>
        <begin position="222"/>
        <end position="248"/>
    </location>
</feature>
<dbReference type="InterPro" id="IPR037294">
    <property type="entry name" value="ABC_BtuC-like"/>
</dbReference>
<evidence type="ECO:0000256" key="4">
    <source>
        <dbReference type="ARBA" id="ARBA00022475"/>
    </source>
</evidence>
<keyword evidence="6 10" id="KW-0812">Transmembrane</keyword>
<keyword evidence="12" id="KW-1185">Reference proteome</keyword>
<evidence type="ECO:0000256" key="7">
    <source>
        <dbReference type="ARBA" id="ARBA00022989"/>
    </source>
</evidence>
<dbReference type="GO" id="GO:0005886">
    <property type="term" value="C:plasma membrane"/>
    <property type="evidence" value="ECO:0007669"/>
    <property type="project" value="UniProtKB-SubCell"/>
</dbReference>
<organism evidence="11 12">
    <name type="scientific">Paenibacillus catalpae</name>
    <dbReference type="NCBI Taxonomy" id="1045775"/>
    <lineage>
        <taxon>Bacteria</taxon>
        <taxon>Bacillati</taxon>
        <taxon>Bacillota</taxon>
        <taxon>Bacilli</taxon>
        <taxon>Bacillales</taxon>
        <taxon>Paenibacillaceae</taxon>
        <taxon>Paenibacillus</taxon>
    </lineage>
</organism>
<keyword evidence="5" id="KW-0406">Ion transport</keyword>
<protein>
    <submittedName>
        <fullName evidence="11">Iron complex transport system permease protein</fullName>
    </submittedName>
</protein>
<dbReference type="InterPro" id="IPR000522">
    <property type="entry name" value="ABC_transptr_permease_BtuC"/>
</dbReference>
<dbReference type="OrthoDB" id="9811975at2"/>
<keyword evidence="7 10" id="KW-1133">Transmembrane helix</keyword>
<dbReference type="STRING" id="1045775.SAMN05216378_4113"/>
<feature type="transmembrane region" description="Helical" evidence="10">
    <location>
        <begin position="293"/>
        <end position="310"/>
    </location>
</feature>
<dbReference type="Proteomes" id="UP000198855">
    <property type="component" value="Unassembled WGS sequence"/>
</dbReference>
<dbReference type="GO" id="GO:0033214">
    <property type="term" value="P:siderophore-iron import into cell"/>
    <property type="evidence" value="ECO:0007669"/>
    <property type="project" value="TreeGrafter"/>
</dbReference>
<keyword evidence="9 10" id="KW-0472">Membrane</keyword>
<keyword evidence="8" id="KW-0408">Iron</keyword>
<feature type="transmembrane region" description="Helical" evidence="10">
    <location>
        <begin position="133"/>
        <end position="155"/>
    </location>
</feature>